<feature type="binding site" evidence="8">
    <location>
        <position position="80"/>
    </location>
    <ligand>
        <name>Fe cation</name>
        <dbReference type="ChEBI" id="CHEBI:24875"/>
    </ligand>
</feature>
<feature type="binding site" evidence="7">
    <location>
        <position position="86"/>
    </location>
    <ligand>
        <name>Zn(2+)</name>
        <dbReference type="ChEBI" id="CHEBI:29105"/>
    </ligand>
</feature>
<dbReference type="GO" id="GO:0003700">
    <property type="term" value="F:DNA-binding transcription factor activity"/>
    <property type="evidence" value="ECO:0007669"/>
    <property type="project" value="InterPro"/>
</dbReference>
<keyword evidence="2" id="KW-0678">Repressor</keyword>
<dbReference type="GO" id="GO:0000976">
    <property type="term" value="F:transcription cis-regulatory region binding"/>
    <property type="evidence" value="ECO:0007669"/>
    <property type="project" value="TreeGrafter"/>
</dbReference>
<evidence type="ECO:0000256" key="4">
    <source>
        <dbReference type="ARBA" id="ARBA00023015"/>
    </source>
</evidence>
<evidence type="ECO:0000256" key="8">
    <source>
        <dbReference type="PIRSR" id="PIRSR602481-2"/>
    </source>
</evidence>
<organism evidence="9 10">
    <name type="scientific">Chlorogloeopsis fritschii PCC 6912</name>
    <dbReference type="NCBI Taxonomy" id="211165"/>
    <lineage>
        <taxon>Bacteria</taxon>
        <taxon>Bacillati</taxon>
        <taxon>Cyanobacteriota</taxon>
        <taxon>Cyanophyceae</taxon>
        <taxon>Nostocales</taxon>
        <taxon>Chlorogloeopsidaceae</taxon>
        <taxon>Chlorogloeopsis</taxon>
    </lineage>
</organism>
<dbReference type="InterPro" id="IPR036390">
    <property type="entry name" value="WH_DNA-bd_sf"/>
</dbReference>
<dbReference type="InterPro" id="IPR043135">
    <property type="entry name" value="Fur_C"/>
</dbReference>
<evidence type="ECO:0000313" key="9">
    <source>
        <dbReference type="EMBL" id="RUR73932.1"/>
    </source>
</evidence>
<dbReference type="GO" id="GO:1900376">
    <property type="term" value="P:regulation of secondary metabolite biosynthetic process"/>
    <property type="evidence" value="ECO:0007669"/>
    <property type="project" value="TreeGrafter"/>
</dbReference>
<keyword evidence="3 7" id="KW-0862">Zinc</keyword>
<dbReference type="PANTHER" id="PTHR33202:SF19">
    <property type="entry name" value="FERRIC UPTAKE REGULATION PROTEIN"/>
    <property type="match status" value="1"/>
</dbReference>
<reference evidence="9 10" key="1">
    <citation type="journal article" date="2019" name="Genome Biol. Evol.">
        <title>Day and night: Metabolic profiles and evolutionary relationships of six axenic non-marine cyanobacteria.</title>
        <authorList>
            <person name="Will S.E."/>
            <person name="Henke P."/>
            <person name="Boedeker C."/>
            <person name="Huang S."/>
            <person name="Brinkmann H."/>
            <person name="Rohde M."/>
            <person name="Jarek M."/>
            <person name="Friedl T."/>
            <person name="Seufert S."/>
            <person name="Schumacher M."/>
            <person name="Overmann J."/>
            <person name="Neumann-Schaal M."/>
            <person name="Petersen J."/>
        </authorList>
    </citation>
    <scope>NUCLEOTIDE SEQUENCE [LARGE SCALE GENOMIC DNA]</scope>
    <source>
        <strain evidence="9 10">PCC 6912</strain>
    </source>
</reference>
<dbReference type="Pfam" id="PF01475">
    <property type="entry name" value="FUR"/>
    <property type="match status" value="1"/>
</dbReference>
<sequence length="138" mass="15684">MSSIGVTSRLTRYQQSILEFLEKLESPISAQDLYVQLRSSHQRLGLATVYRALEVLKLRGLVQSRTSVKGESQYSLVQQHQHHVVCLQCGKSIPVEACPVCELETQLRQSLSFKIYYHTLEFFGLCAPCQLEVPQSLE</sequence>
<comment type="cofactor">
    <cofactor evidence="7">
        <name>Zn(2+)</name>
        <dbReference type="ChEBI" id="CHEBI:29105"/>
    </cofactor>
    <text evidence="7">Binds 1 zinc ion per subunit.</text>
</comment>
<keyword evidence="4" id="KW-0805">Transcription regulation</keyword>
<feature type="binding site" evidence="7">
    <location>
        <position position="129"/>
    </location>
    <ligand>
        <name>Zn(2+)</name>
        <dbReference type="ChEBI" id="CHEBI:29105"/>
    </ligand>
</feature>
<dbReference type="OrthoDB" id="8659436at2"/>
<evidence type="ECO:0000256" key="3">
    <source>
        <dbReference type="ARBA" id="ARBA00022833"/>
    </source>
</evidence>
<keyword evidence="7" id="KW-0479">Metal-binding</keyword>
<dbReference type="SUPFAM" id="SSF46785">
    <property type="entry name" value="Winged helix' DNA-binding domain"/>
    <property type="match status" value="1"/>
</dbReference>
<feature type="binding site" evidence="7">
    <location>
        <position position="126"/>
    </location>
    <ligand>
        <name>Zn(2+)</name>
        <dbReference type="ChEBI" id="CHEBI:29105"/>
    </ligand>
</feature>
<accession>A0A433MZJ4</accession>
<dbReference type="InterPro" id="IPR036388">
    <property type="entry name" value="WH-like_DNA-bd_sf"/>
</dbReference>
<dbReference type="STRING" id="211165.GCA_000317285_06200"/>
<gene>
    <name evidence="9" type="ORF">PCC6912_54730</name>
</gene>
<dbReference type="GO" id="GO:0045892">
    <property type="term" value="P:negative regulation of DNA-templated transcription"/>
    <property type="evidence" value="ECO:0007669"/>
    <property type="project" value="TreeGrafter"/>
</dbReference>
<protein>
    <submittedName>
        <fullName evidence="9">Transcriptional repressor</fullName>
    </submittedName>
</protein>
<name>A0A433MZJ4_CHLFR</name>
<comment type="cofactor">
    <cofactor evidence="8">
        <name>Mn(2+)</name>
        <dbReference type="ChEBI" id="CHEBI:29035"/>
    </cofactor>
    <cofactor evidence="8">
        <name>Fe(2+)</name>
        <dbReference type="ChEBI" id="CHEBI:29033"/>
    </cofactor>
    <text evidence="8">Binds 1 Mn(2+) or Fe(2+) ion per subunit.</text>
</comment>
<proteinExistence type="inferred from homology"/>
<dbReference type="EMBL" id="RSCJ01000032">
    <property type="protein sequence ID" value="RUR73932.1"/>
    <property type="molecule type" value="Genomic_DNA"/>
</dbReference>
<dbReference type="Proteomes" id="UP000268857">
    <property type="component" value="Unassembled WGS sequence"/>
</dbReference>
<comment type="caution">
    <text evidence="9">The sequence shown here is derived from an EMBL/GenBank/DDBJ whole genome shotgun (WGS) entry which is preliminary data.</text>
</comment>
<dbReference type="PANTHER" id="PTHR33202">
    <property type="entry name" value="ZINC UPTAKE REGULATION PROTEIN"/>
    <property type="match status" value="1"/>
</dbReference>
<dbReference type="Gene3D" id="3.30.1490.190">
    <property type="match status" value="1"/>
</dbReference>
<feature type="binding site" evidence="8">
    <location>
        <position position="118"/>
    </location>
    <ligand>
        <name>Fe cation</name>
        <dbReference type="ChEBI" id="CHEBI:24875"/>
    </ligand>
</feature>
<evidence type="ECO:0000256" key="6">
    <source>
        <dbReference type="ARBA" id="ARBA00023163"/>
    </source>
</evidence>
<comment type="similarity">
    <text evidence="1">Belongs to the Fur family.</text>
</comment>
<feature type="binding site" evidence="7">
    <location>
        <position position="89"/>
    </location>
    <ligand>
        <name>Zn(2+)</name>
        <dbReference type="ChEBI" id="CHEBI:29105"/>
    </ligand>
</feature>
<keyword evidence="10" id="KW-1185">Reference proteome</keyword>
<evidence type="ECO:0000256" key="2">
    <source>
        <dbReference type="ARBA" id="ARBA00022491"/>
    </source>
</evidence>
<evidence type="ECO:0000256" key="7">
    <source>
        <dbReference type="PIRSR" id="PIRSR602481-1"/>
    </source>
</evidence>
<evidence type="ECO:0000313" key="10">
    <source>
        <dbReference type="Proteomes" id="UP000268857"/>
    </source>
</evidence>
<dbReference type="Gene3D" id="1.10.10.10">
    <property type="entry name" value="Winged helix-like DNA-binding domain superfamily/Winged helix DNA-binding domain"/>
    <property type="match status" value="1"/>
</dbReference>
<dbReference type="InterPro" id="IPR002481">
    <property type="entry name" value="FUR"/>
</dbReference>
<keyword evidence="6" id="KW-0804">Transcription</keyword>
<evidence type="ECO:0000256" key="1">
    <source>
        <dbReference type="ARBA" id="ARBA00007957"/>
    </source>
</evidence>
<evidence type="ECO:0000256" key="5">
    <source>
        <dbReference type="ARBA" id="ARBA00023125"/>
    </source>
</evidence>
<keyword evidence="5" id="KW-0238">DNA-binding</keyword>
<dbReference type="GO" id="GO:0008270">
    <property type="term" value="F:zinc ion binding"/>
    <property type="evidence" value="ECO:0007669"/>
    <property type="project" value="TreeGrafter"/>
</dbReference>
<dbReference type="CDD" id="cd07153">
    <property type="entry name" value="Fur_like"/>
    <property type="match status" value="1"/>
</dbReference>
<dbReference type="RefSeq" id="WP_016872322.1">
    <property type="nucleotide sequence ID" value="NZ_AJLN01000143.1"/>
</dbReference>
<keyword evidence="8" id="KW-0408">Iron</keyword>
<dbReference type="AlphaFoldDB" id="A0A433MZJ4"/>